<reference evidence="3 4" key="1">
    <citation type="journal article" date="2018" name="Front. Microbiol.">
        <title>Genome Sequencing of Streptomyces atratus SCSIOZH16 and Activation Production of Nocardamine via Metabolic Engineering.</title>
        <authorList>
            <person name="Li Y."/>
            <person name="Zhang C."/>
            <person name="Liu C."/>
            <person name="Ju J."/>
            <person name="Ma J."/>
        </authorList>
    </citation>
    <scope>NUCLEOTIDE SEQUENCE [LARGE SCALE GENOMIC DNA]</scope>
    <source>
        <strain evidence="3 4">SCSIO_ZH16</strain>
    </source>
</reference>
<organism evidence="3 4">
    <name type="scientific">Streptomyces atratus</name>
    <dbReference type="NCBI Taxonomy" id="1893"/>
    <lineage>
        <taxon>Bacteria</taxon>
        <taxon>Bacillati</taxon>
        <taxon>Actinomycetota</taxon>
        <taxon>Actinomycetes</taxon>
        <taxon>Kitasatosporales</taxon>
        <taxon>Streptomycetaceae</taxon>
        <taxon>Streptomyces</taxon>
    </lineage>
</organism>
<dbReference type="KEGG" id="sata:C5746_00440"/>
<dbReference type="InterPro" id="IPR016047">
    <property type="entry name" value="M23ase_b-sheet_dom"/>
</dbReference>
<dbReference type="KEGG" id="sata:C5746_42795"/>
<dbReference type="Proteomes" id="UP000252698">
    <property type="component" value="Chromosome"/>
</dbReference>
<evidence type="ECO:0000259" key="1">
    <source>
        <dbReference type="Pfam" id="PF01551"/>
    </source>
</evidence>
<dbReference type="EMBL" id="CP027306">
    <property type="protein sequence ID" value="AXE75719.1"/>
    <property type="molecule type" value="Genomic_DNA"/>
</dbReference>
<dbReference type="Gene3D" id="2.70.70.10">
    <property type="entry name" value="Glucose Permease (Domain IIA)"/>
    <property type="match status" value="1"/>
</dbReference>
<feature type="domain" description="M23ase beta-sheet core" evidence="1">
    <location>
        <begin position="29"/>
        <end position="122"/>
    </location>
</feature>
<dbReference type="InterPro" id="IPR011055">
    <property type="entry name" value="Dup_hybrid_motif"/>
</dbReference>
<sequence length="168" mass="17616">MSNPFPSEFASGLGGPGMGGHQSPDWYIQYGMDLGASAGSTVLAAFDAHITKYSPHDPSADTNKVYGAQLFMRAPNDMMGGFYTHITNVPEGLTVGSQVSRGDVLGEVYEFAPTATHLHLALVEIIGGAPGGQYQGVDLYQLFLDTANSDTVTPVTFNQDGSPPISGS</sequence>
<dbReference type="SUPFAM" id="SSF51261">
    <property type="entry name" value="Duplicated hybrid motif"/>
    <property type="match status" value="1"/>
</dbReference>
<dbReference type="AlphaFoldDB" id="A0A2Z5JPV7"/>
<accession>A0A2Z5JPV7</accession>
<evidence type="ECO:0000313" key="3">
    <source>
        <dbReference type="EMBL" id="AXE82447.1"/>
    </source>
</evidence>
<gene>
    <name evidence="2" type="ORF">C5746_00440</name>
    <name evidence="3" type="ORF">C5746_42795</name>
</gene>
<evidence type="ECO:0000313" key="2">
    <source>
        <dbReference type="EMBL" id="AXE75719.1"/>
    </source>
</evidence>
<dbReference type="EMBL" id="CP027306">
    <property type="protein sequence ID" value="AXE82447.1"/>
    <property type="molecule type" value="Genomic_DNA"/>
</dbReference>
<proteinExistence type="predicted"/>
<dbReference type="Pfam" id="PF01551">
    <property type="entry name" value="Peptidase_M23"/>
    <property type="match status" value="1"/>
</dbReference>
<name>A0A2Z5JPV7_STRAR</name>
<protein>
    <recommendedName>
        <fullName evidence="1">M23ase beta-sheet core domain-containing protein</fullName>
    </recommendedName>
</protein>
<evidence type="ECO:0000313" key="4">
    <source>
        <dbReference type="Proteomes" id="UP000252698"/>
    </source>
</evidence>